<dbReference type="Gene3D" id="3.30.750.24">
    <property type="entry name" value="STAS domain"/>
    <property type="match status" value="1"/>
</dbReference>
<comment type="subcellular location">
    <subcellularLocation>
        <location evidence="1">Membrane</location>
        <topology evidence="1">Multi-pass membrane protein</topology>
    </subcellularLocation>
</comment>
<feature type="transmembrane region" description="Helical" evidence="5">
    <location>
        <begin position="40"/>
        <end position="68"/>
    </location>
</feature>
<dbReference type="Proteomes" id="UP000294829">
    <property type="component" value="Unassembled WGS sequence"/>
</dbReference>
<feature type="domain" description="STAS" evidence="6">
    <location>
        <begin position="437"/>
        <end position="550"/>
    </location>
</feature>
<feature type="transmembrane region" description="Helical" evidence="5">
    <location>
        <begin position="387"/>
        <end position="412"/>
    </location>
</feature>
<dbReference type="PROSITE" id="PS50801">
    <property type="entry name" value="STAS"/>
    <property type="match status" value="1"/>
</dbReference>
<comment type="caution">
    <text evidence="7">The sequence shown here is derived from an EMBL/GenBank/DDBJ whole genome shotgun (WGS) entry which is preliminary data.</text>
</comment>
<evidence type="ECO:0000256" key="5">
    <source>
        <dbReference type="SAM" id="Phobius"/>
    </source>
</evidence>
<feature type="transmembrane region" description="Helical" evidence="5">
    <location>
        <begin position="250"/>
        <end position="269"/>
    </location>
</feature>
<keyword evidence="3 5" id="KW-1133">Transmembrane helix</keyword>
<keyword evidence="2 5" id="KW-0812">Transmembrane</keyword>
<reference evidence="7 8" key="1">
    <citation type="submission" date="2019-03" db="EMBL/GenBank/DDBJ databases">
        <title>Sapientia aquatica gen. nov., sp. nov., isolated from a crater lake.</title>
        <authorList>
            <person name="Felfoldi T."/>
            <person name="Szabo A."/>
            <person name="Toth E."/>
            <person name="Schumann P."/>
            <person name="Keki Z."/>
            <person name="Marialigeti K."/>
            <person name="Mathe I."/>
        </authorList>
    </citation>
    <scope>NUCLEOTIDE SEQUENCE [LARGE SCALE GENOMIC DNA]</scope>
    <source>
        <strain evidence="7 8">SA-152</strain>
    </source>
</reference>
<dbReference type="InterPro" id="IPR036513">
    <property type="entry name" value="STAS_dom_sf"/>
</dbReference>
<feature type="transmembrane region" description="Helical" evidence="5">
    <location>
        <begin position="289"/>
        <end position="306"/>
    </location>
</feature>
<feature type="transmembrane region" description="Helical" evidence="5">
    <location>
        <begin position="353"/>
        <end position="375"/>
    </location>
</feature>
<gene>
    <name evidence="7" type="ORF">E2I14_01805</name>
</gene>
<evidence type="ECO:0000313" key="8">
    <source>
        <dbReference type="Proteomes" id="UP000294829"/>
    </source>
</evidence>
<protein>
    <submittedName>
        <fullName evidence="7">SulP family inorganic anion transporter</fullName>
    </submittedName>
</protein>
<evidence type="ECO:0000256" key="4">
    <source>
        <dbReference type="ARBA" id="ARBA00023136"/>
    </source>
</evidence>
<evidence type="ECO:0000256" key="1">
    <source>
        <dbReference type="ARBA" id="ARBA00004141"/>
    </source>
</evidence>
<dbReference type="AlphaFoldDB" id="A0A4R5W5V3"/>
<dbReference type="InterPro" id="IPR002645">
    <property type="entry name" value="STAS_dom"/>
</dbReference>
<evidence type="ECO:0000256" key="3">
    <source>
        <dbReference type="ARBA" id="ARBA00022989"/>
    </source>
</evidence>
<feature type="transmembrane region" description="Helical" evidence="5">
    <location>
        <begin position="102"/>
        <end position="124"/>
    </location>
</feature>
<dbReference type="InterPro" id="IPR001902">
    <property type="entry name" value="SLC26A/SulP_fam"/>
</dbReference>
<dbReference type="CDD" id="cd07042">
    <property type="entry name" value="STAS_SulP_like_sulfate_transporter"/>
    <property type="match status" value="1"/>
</dbReference>
<evidence type="ECO:0000256" key="2">
    <source>
        <dbReference type="ARBA" id="ARBA00022692"/>
    </source>
</evidence>
<feature type="transmembrane region" description="Helical" evidence="5">
    <location>
        <begin position="136"/>
        <end position="159"/>
    </location>
</feature>
<dbReference type="InterPro" id="IPR011547">
    <property type="entry name" value="SLC26A/SulP_dom"/>
</dbReference>
<evidence type="ECO:0000313" key="7">
    <source>
        <dbReference type="EMBL" id="TDK68300.1"/>
    </source>
</evidence>
<dbReference type="GO" id="GO:0016020">
    <property type="term" value="C:membrane"/>
    <property type="evidence" value="ECO:0007669"/>
    <property type="project" value="UniProtKB-SubCell"/>
</dbReference>
<proteinExistence type="predicted"/>
<feature type="transmembrane region" description="Helical" evidence="5">
    <location>
        <begin position="204"/>
        <end position="230"/>
    </location>
</feature>
<dbReference type="Pfam" id="PF01740">
    <property type="entry name" value="STAS"/>
    <property type="match status" value="1"/>
</dbReference>
<organism evidence="7 8">
    <name type="scientific">Sapientia aquatica</name>
    <dbReference type="NCBI Taxonomy" id="1549640"/>
    <lineage>
        <taxon>Bacteria</taxon>
        <taxon>Pseudomonadati</taxon>
        <taxon>Pseudomonadota</taxon>
        <taxon>Betaproteobacteria</taxon>
        <taxon>Burkholderiales</taxon>
        <taxon>Oxalobacteraceae</taxon>
        <taxon>Sapientia</taxon>
    </lineage>
</organism>
<keyword evidence="4 5" id="KW-0472">Membrane</keyword>
<name>A0A4R5W5V3_9BURK</name>
<dbReference type="OrthoDB" id="9769739at2"/>
<dbReference type="EMBL" id="SMYL01000001">
    <property type="protein sequence ID" value="TDK68300.1"/>
    <property type="molecule type" value="Genomic_DNA"/>
</dbReference>
<keyword evidence="8" id="KW-1185">Reference proteome</keyword>
<sequence>MGQRDVMSIFSINSNSANNTFKPLDIFAGLSVASILLPEAVAYAAIGSLSIQAALSAVLAGLICYALFGASRFAIVAPTSSSAALVAAASLSLLPGSPEQRAALSFALVILTGCGLMVVAFARLGRLSAFISRPVLHGFSFALATTIIIKQLPIMLGVSAKGGNPFSLIANLIDLAPQWSWWSLAAGVAALVLLLGLKKYTKLPAAFIVLAIGIGAAYLVDLSALHISMVGQFDLGMPRVGIPDLSKQQWLSAAELAGGLLVIIFAESWGSIRSFALQHGDAVEPNRELFALGAANFVSGLIRGMPVGAGFSASSANESSGAQSKWAGVVAALCVLLLAAFGKSLIEHIPEPVLAAAVVGALMHSLNPKPIIALWRMNRDQYLTLAALISVLYFGVLHGMLIAVALSLASAIRTFSQPSVRELTELDSTRNYVDHANHPEALPHKNILILRPEEPLFFASVDGIFDLIKAQIHARSDCKILILSLEQSSDLDSSAAESLIELTQILSNKYQIVTLLARVKDPVRVLLQKTAPTIFQMNLFWSVADAADFAKQFLANGKPS</sequence>
<feature type="transmembrane region" description="Helical" evidence="5">
    <location>
        <begin position="326"/>
        <end position="346"/>
    </location>
</feature>
<feature type="transmembrane region" description="Helical" evidence="5">
    <location>
        <begin position="179"/>
        <end position="197"/>
    </location>
</feature>
<dbReference type="SUPFAM" id="SSF52091">
    <property type="entry name" value="SpoIIaa-like"/>
    <property type="match status" value="1"/>
</dbReference>
<dbReference type="PANTHER" id="PTHR11814">
    <property type="entry name" value="SULFATE TRANSPORTER"/>
    <property type="match status" value="1"/>
</dbReference>
<dbReference type="GO" id="GO:0055085">
    <property type="term" value="P:transmembrane transport"/>
    <property type="evidence" value="ECO:0007669"/>
    <property type="project" value="InterPro"/>
</dbReference>
<dbReference type="Pfam" id="PF00916">
    <property type="entry name" value="Sulfate_transp"/>
    <property type="match status" value="1"/>
</dbReference>
<evidence type="ECO:0000259" key="6">
    <source>
        <dbReference type="PROSITE" id="PS50801"/>
    </source>
</evidence>
<accession>A0A4R5W5V3</accession>